<name>A0AAW9DR53_ACIAO</name>
<evidence type="ECO:0000256" key="2">
    <source>
        <dbReference type="ARBA" id="ARBA00019403"/>
    </source>
</evidence>
<dbReference type="InterPro" id="IPR023875">
    <property type="entry name" value="DNA_repair_put"/>
</dbReference>
<dbReference type="InterPro" id="IPR036895">
    <property type="entry name" value="Uracil-DNA_glycosylase-like_sf"/>
</dbReference>
<dbReference type="NCBIfam" id="TIGR03914">
    <property type="entry name" value="UDG_fam_dom"/>
    <property type="match status" value="1"/>
</dbReference>
<keyword evidence="3" id="KW-0004">4Fe-4S</keyword>
<gene>
    <name evidence="11" type="ORF">SIL87_11940</name>
</gene>
<evidence type="ECO:0000313" key="11">
    <source>
        <dbReference type="EMBL" id="MDX5931480.1"/>
    </source>
</evidence>
<evidence type="ECO:0000256" key="1">
    <source>
        <dbReference type="ARBA" id="ARBA00006521"/>
    </source>
</evidence>
<feature type="domain" description="Uracil-DNA glycosylase-like" evidence="10">
    <location>
        <begin position="302"/>
        <end position="460"/>
    </location>
</feature>
<comment type="similarity">
    <text evidence="1">Belongs to the uracil-DNA glycosylase (UDG) superfamily. Type 4 (UDGa) family.</text>
</comment>
<dbReference type="RefSeq" id="WP_319614391.1">
    <property type="nucleotide sequence ID" value="NZ_JAWXYB010000018.1"/>
</dbReference>
<dbReference type="Gene3D" id="3.40.470.10">
    <property type="entry name" value="Uracil-DNA glycosylase-like domain"/>
    <property type="match status" value="1"/>
</dbReference>
<proteinExistence type="inferred from homology"/>
<evidence type="ECO:0000259" key="10">
    <source>
        <dbReference type="SMART" id="SM00986"/>
    </source>
</evidence>
<dbReference type="Pfam" id="PF03167">
    <property type="entry name" value="UDG"/>
    <property type="match status" value="1"/>
</dbReference>
<evidence type="ECO:0000256" key="7">
    <source>
        <dbReference type="ARBA" id="ARBA00023004"/>
    </source>
</evidence>
<dbReference type="EMBL" id="JAWXYB010000018">
    <property type="protein sequence ID" value="MDX5931480.1"/>
    <property type="molecule type" value="Genomic_DNA"/>
</dbReference>
<dbReference type="SMART" id="SM00987">
    <property type="entry name" value="UreE_C"/>
    <property type="match status" value="1"/>
</dbReference>
<dbReference type="CDD" id="cd10030">
    <property type="entry name" value="UDG-F4_TTUDGA_SPO1dp_like"/>
    <property type="match status" value="1"/>
</dbReference>
<keyword evidence="4" id="KW-0479">Metal-binding</keyword>
<evidence type="ECO:0000256" key="5">
    <source>
        <dbReference type="ARBA" id="ARBA00022763"/>
    </source>
</evidence>
<dbReference type="GO" id="GO:0006281">
    <property type="term" value="P:DNA repair"/>
    <property type="evidence" value="ECO:0007669"/>
    <property type="project" value="UniProtKB-KW"/>
</dbReference>
<dbReference type="InterPro" id="IPR005122">
    <property type="entry name" value="Uracil-DNA_glycosylase-like"/>
</dbReference>
<evidence type="ECO:0000313" key="12">
    <source>
        <dbReference type="Proteomes" id="UP001279553"/>
    </source>
</evidence>
<accession>A0AAW9DR53</accession>
<sequence length="472" mass="51960">MTTRVTLAAGADRDGFRRAVRRLLAAETPPDDVIWNTSGGLDLFGTEAAGDAPPVMLPRAVTDLAGTVVCHRDPERYALLYRLIWRIRHGEAGLLANPADRLVHRLEAMRKAIGRDLHKMHAFVRFRETVAPDGIARYIAWFEPDHYIVEATAGFFIERFRSMIWAILTPVGSLFWDTGCLVVGGPGDKAELPADDEFEAGWCSYYASIFNPARLNPTMMRSEMAMKYWRNLPEAALIPHLIRDAPERVRTMVDHTAEAPRHRDPARAVAAMERQNPADLAALNRIIADAQPMVTGGIRAVLGEGPAGAAIALVGEQPGDAEDLSGRPFVGPAGQMLDRALAEAGLDRAGLYVTNAVKHFKYEQRGKRRMHATPSAGEVKHYRWWLMQEIGFVNPKLVVALGATALHALSGTALPLLRNRGPLELDGRAGFVTVHPSYLLRLPDEASRQAAYQAFVADLRQIKDRASSNPPP</sequence>
<keyword evidence="5" id="KW-0227">DNA damage</keyword>
<dbReference type="Pfam" id="PF13566">
    <property type="entry name" value="DUF4130"/>
    <property type="match status" value="1"/>
</dbReference>
<evidence type="ECO:0000256" key="4">
    <source>
        <dbReference type="ARBA" id="ARBA00022723"/>
    </source>
</evidence>
<evidence type="ECO:0000256" key="3">
    <source>
        <dbReference type="ARBA" id="ARBA00022485"/>
    </source>
</evidence>
<dbReference type="InterPro" id="IPR005273">
    <property type="entry name" value="Ura-DNA_glyco_family4"/>
</dbReference>
<dbReference type="Proteomes" id="UP001279553">
    <property type="component" value="Unassembled WGS sequence"/>
</dbReference>
<evidence type="ECO:0000256" key="8">
    <source>
        <dbReference type="ARBA" id="ARBA00023014"/>
    </source>
</evidence>
<dbReference type="GO" id="GO:0046872">
    <property type="term" value="F:metal ion binding"/>
    <property type="evidence" value="ECO:0007669"/>
    <property type="project" value="UniProtKB-KW"/>
</dbReference>
<dbReference type="AlphaFoldDB" id="A0AAW9DR53"/>
<dbReference type="PANTHER" id="PTHR33693">
    <property type="entry name" value="TYPE-5 URACIL-DNA GLYCOSYLASE"/>
    <property type="match status" value="1"/>
</dbReference>
<evidence type="ECO:0000256" key="9">
    <source>
        <dbReference type="ARBA" id="ARBA00023204"/>
    </source>
</evidence>
<dbReference type="InterPro" id="IPR025404">
    <property type="entry name" value="DUF4130"/>
</dbReference>
<keyword evidence="6" id="KW-0378">Hydrolase</keyword>
<organism evidence="11 12">
    <name type="scientific">Acidiphilium acidophilum</name>
    <name type="common">Thiobacillus acidophilus</name>
    <dbReference type="NCBI Taxonomy" id="76588"/>
    <lineage>
        <taxon>Bacteria</taxon>
        <taxon>Pseudomonadati</taxon>
        <taxon>Pseudomonadota</taxon>
        <taxon>Alphaproteobacteria</taxon>
        <taxon>Acetobacterales</taxon>
        <taxon>Acidocellaceae</taxon>
        <taxon>Acidiphilium</taxon>
    </lineage>
</organism>
<evidence type="ECO:0000256" key="6">
    <source>
        <dbReference type="ARBA" id="ARBA00022801"/>
    </source>
</evidence>
<keyword evidence="7" id="KW-0408">Iron</keyword>
<keyword evidence="8" id="KW-0411">Iron-sulfur</keyword>
<dbReference type="GO" id="GO:0097506">
    <property type="term" value="F:deaminated base DNA N-glycosylase activity"/>
    <property type="evidence" value="ECO:0007669"/>
    <property type="project" value="UniProtKB-ARBA"/>
</dbReference>
<dbReference type="InterPro" id="IPR051536">
    <property type="entry name" value="UDG_Type-4/5"/>
</dbReference>
<dbReference type="GO" id="GO:0051539">
    <property type="term" value="F:4 iron, 4 sulfur cluster binding"/>
    <property type="evidence" value="ECO:0007669"/>
    <property type="project" value="UniProtKB-KW"/>
</dbReference>
<comment type="caution">
    <text evidence="11">The sequence shown here is derived from an EMBL/GenBank/DDBJ whole genome shotgun (WGS) entry which is preliminary data.</text>
</comment>
<dbReference type="SMART" id="SM00986">
    <property type="entry name" value="UDG"/>
    <property type="match status" value="1"/>
</dbReference>
<keyword evidence="9" id="KW-0234">DNA repair</keyword>
<keyword evidence="12" id="KW-1185">Reference proteome</keyword>
<reference evidence="11 12" key="1">
    <citation type="submission" date="2023-11" db="EMBL/GenBank/DDBJ databases">
        <title>MicrobeMod: A computational toolkit for identifying prokaryotic methylation and restriction-modification with nanopore sequencing.</title>
        <authorList>
            <person name="Crits-Christoph A."/>
            <person name="Kang S.C."/>
            <person name="Lee H."/>
            <person name="Ostrov N."/>
        </authorList>
    </citation>
    <scope>NUCLEOTIDE SEQUENCE [LARGE SCALE GENOMIC DNA]</scope>
    <source>
        <strain evidence="11 12">DSMZ 700</strain>
    </source>
</reference>
<dbReference type="NCBIfam" id="TIGR03915">
    <property type="entry name" value="SAM_7_link_chp"/>
    <property type="match status" value="1"/>
</dbReference>
<protein>
    <recommendedName>
        <fullName evidence="2">Type-4 uracil-DNA glycosylase</fullName>
    </recommendedName>
</protein>
<dbReference type="SUPFAM" id="SSF52141">
    <property type="entry name" value="Uracil-DNA glycosylase-like"/>
    <property type="match status" value="1"/>
</dbReference>
<dbReference type="PANTHER" id="PTHR33693:SF9">
    <property type="entry name" value="TYPE-4 URACIL-DNA GLYCOSYLASE"/>
    <property type="match status" value="1"/>
</dbReference>